<dbReference type="OrthoDB" id="6612291at2759"/>
<dbReference type="SUPFAM" id="SSF103473">
    <property type="entry name" value="MFS general substrate transporter"/>
    <property type="match status" value="1"/>
</dbReference>
<evidence type="ECO:0000256" key="3">
    <source>
        <dbReference type="ARBA" id="ARBA00022989"/>
    </source>
</evidence>
<dbReference type="Gene3D" id="1.20.1250.20">
    <property type="entry name" value="MFS general substrate transporter like domains"/>
    <property type="match status" value="1"/>
</dbReference>
<evidence type="ECO:0000313" key="7">
    <source>
        <dbReference type="Proteomes" id="UP000008792"/>
    </source>
</evidence>
<dbReference type="InParanoid" id="B4LWU1"/>
<feature type="transmembrane region" description="Helical" evidence="5">
    <location>
        <begin position="166"/>
        <end position="185"/>
    </location>
</feature>
<evidence type="ECO:0000313" key="6">
    <source>
        <dbReference type="EMBL" id="EDW66662.2"/>
    </source>
</evidence>
<dbReference type="EMBL" id="CH940650">
    <property type="protein sequence ID" value="EDW66662.2"/>
    <property type="molecule type" value="Genomic_DNA"/>
</dbReference>
<evidence type="ECO:0000256" key="4">
    <source>
        <dbReference type="ARBA" id="ARBA00023136"/>
    </source>
</evidence>
<keyword evidence="3 5" id="KW-1133">Transmembrane helix</keyword>
<dbReference type="PANTHER" id="PTHR23529:SF2">
    <property type="entry name" value="GH19118P-RELATED"/>
    <property type="match status" value="1"/>
</dbReference>
<dbReference type="Pfam" id="PF00083">
    <property type="entry name" value="Sugar_tr"/>
    <property type="match status" value="1"/>
</dbReference>
<feature type="transmembrane region" description="Helical" evidence="5">
    <location>
        <begin position="100"/>
        <end position="120"/>
    </location>
</feature>
<evidence type="ECO:0000256" key="2">
    <source>
        <dbReference type="ARBA" id="ARBA00022692"/>
    </source>
</evidence>
<dbReference type="PANTHER" id="PTHR23529">
    <property type="entry name" value="GH19118P-RELATED"/>
    <property type="match status" value="1"/>
</dbReference>
<dbReference type="InterPro" id="IPR005828">
    <property type="entry name" value="MFS_sugar_transport-like"/>
</dbReference>
<dbReference type="HOGENOM" id="CLU_037253_0_0_1"/>
<accession>B4LWU1</accession>
<gene>
    <name evidence="6" type="primary">Dvir\GJ23723</name>
    <name evidence="6" type="ORF">Dvir_GJ23723</name>
</gene>
<evidence type="ECO:0008006" key="8">
    <source>
        <dbReference type="Google" id="ProtNLM"/>
    </source>
</evidence>
<keyword evidence="7" id="KW-1185">Reference proteome</keyword>
<dbReference type="InterPro" id="IPR005829">
    <property type="entry name" value="Sugar_transporter_CS"/>
</dbReference>
<name>B4LWU1_DROVI</name>
<evidence type="ECO:0000256" key="5">
    <source>
        <dbReference type="SAM" id="Phobius"/>
    </source>
</evidence>
<sequence>MKVNKMAIGQPTPDTNIEVITTSRPQSKFNCCVNRQRLHSIITGMVIFSYGGMDMAQGLGWNRYTGIADTYQFEFSWFIGVIIGAILSALAVVHVPKLYFYALAIVMQLIDAIICVSAPYNYDAMVAARYIGGIGIGLITVPFIIHNSEVAPSDDRGKWCAVEQSGLGLGIAIQVIMDSMWNPALSIENNQVHGIIGIVFAIVAIAILMLSVESPIFRLRRNDYEMALTCQWELMGKNATSEEHNEALEENKRYVSEGSHESLGHDLSASMIPFIKMFFCRCLVAFSFSMPLTKTIIASTVVWKGTMYSWPIIVWRILRWIGTLVAILVMDKLGRKLLSMVALVCMAGLMLGMASIYSNWPNTLSPYYMAQVCRISMVFQMFAGLFVACTPAYMGEAFPMRVKPFMIALIVCIEQVIHIIVIVTFEPNPYCFFQYYLSVGIILLISMLILLVMLPETRKMTLRQAGYRFRRPHDIWAH</sequence>
<dbReference type="eggNOG" id="KOG0254">
    <property type="taxonomic scope" value="Eukaryota"/>
</dbReference>
<comment type="subcellular location">
    <subcellularLocation>
        <location evidence="1">Membrane</location>
        <topology evidence="1">Multi-pass membrane protein</topology>
    </subcellularLocation>
</comment>
<dbReference type="AlphaFoldDB" id="B4LWU1"/>
<feature type="transmembrane region" description="Helical" evidence="5">
    <location>
        <begin position="308"/>
        <end position="330"/>
    </location>
</feature>
<evidence type="ECO:0000256" key="1">
    <source>
        <dbReference type="ARBA" id="ARBA00004141"/>
    </source>
</evidence>
<dbReference type="GO" id="GO:0016020">
    <property type="term" value="C:membrane"/>
    <property type="evidence" value="ECO:0007669"/>
    <property type="project" value="UniProtKB-SubCell"/>
</dbReference>
<feature type="transmembrane region" description="Helical" evidence="5">
    <location>
        <begin position="75"/>
        <end position="93"/>
    </location>
</feature>
<protein>
    <recommendedName>
        <fullName evidence="8">Major facilitator superfamily (MFS) profile domain-containing protein</fullName>
    </recommendedName>
</protein>
<dbReference type="Proteomes" id="UP000008792">
    <property type="component" value="Unassembled WGS sequence"/>
</dbReference>
<feature type="transmembrane region" description="Helical" evidence="5">
    <location>
        <begin position="369"/>
        <end position="393"/>
    </location>
</feature>
<reference evidence="6 7" key="1">
    <citation type="journal article" date="2007" name="Nature">
        <title>Evolution of genes and genomes on the Drosophila phylogeny.</title>
        <authorList>
            <consortium name="Drosophila 12 Genomes Consortium"/>
            <person name="Clark A.G."/>
            <person name="Eisen M.B."/>
            <person name="Smith D.R."/>
            <person name="Bergman C.M."/>
            <person name="Oliver B."/>
            <person name="Markow T.A."/>
            <person name="Kaufman T.C."/>
            <person name="Kellis M."/>
            <person name="Gelbart W."/>
            <person name="Iyer V.N."/>
            <person name="Pollard D.A."/>
            <person name="Sackton T.B."/>
            <person name="Larracuente A.M."/>
            <person name="Singh N.D."/>
            <person name="Abad J.P."/>
            <person name="Abt D.N."/>
            <person name="Adryan B."/>
            <person name="Aguade M."/>
            <person name="Akashi H."/>
            <person name="Anderson W.W."/>
            <person name="Aquadro C.F."/>
            <person name="Ardell D.H."/>
            <person name="Arguello R."/>
            <person name="Artieri C.G."/>
            <person name="Barbash D.A."/>
            <person name="Barker D."/>
            <person name="Barsanti P."/>
            <person name="Batterham P."/>
            <person name="Batzoglou S."/>
            <person name="Begun D."/>
            <person name="Bhutkar A."/>
            <person name="Blanco E."/>
            <person name="Bosak S.A."/>
            <person name="Bradley R.K."/>
            <person name="Brand A.D."/>
            <person name="Brent M.R."/>
            <person name="Brooks A.N."/>
            <person name="Brown R.H."/>
            <person name="Butlin R.K."/>
            <person name="Caggese C."/>
            <person name="Calvi B.R."/>
            <person name="Bernardo de Carvalho A."/>
            <person name="Caspi A."/>
            <person name="Castrezana S."/>
            <person name="Celniker S.E."/>
            <person name="Chang J.L."/>
            <person name="Chapple C."/>
            <person name="Chatterji S."/>
            <person name="Chinwalla A."/>
            <person name="Civetta A."/>
            <person name="Clifton S.W."/>
            <person name="Comeron J.M."/>
            <person name="Costello J.C."/>
            <person name="Coyne J.A."/>
            <person name="Daub J."/>
            <person name="David R.G."/>
            <person name="Delcher A.L."/>
            <person name="Delehaunty K."/>
            <person name="Do C.B."/>
            <person name="Ebling H."/>
            <person name="Edwards K."/>
            <person name="Eickbush T."/>
            <person name="Evans J.D."/>
            <person name="Filipski A."/>
            <person name="Findeiss S."/>
            <person name="Freyhult E."/>
            <person name="Fulton L."/>
            <person name="Fulton R."/>
            <person name="Garcia A.C."/>
            <person name="Gardiner A."/>
            <person name="Garfield D.A."/>
            <person name="Garvin B.E."/>
            <person name="Gibson G."/>
            <person name="Gilbert D."/>
            <person name="Gnerre S."/>
            <person name="Godfrey J."/>
            <person name="Good R."/>
            <person name="Gotea V."/>
            <person name="Gravely B."/>
            <person name="Greenberg A.J."/>
            <person name="Griffiths-Jones S."/>
            <person name="Gross S."/>
            <person name="Guigo R."/>
            <person name="Gustafson E.A."/>
            <person name="Haerty W."/>
            <person name="Hahn M.W."/>
            <person name="Halligan D.L."/>
            <person name="Halpern A.L."/>
            <person name="Halter G.M."/>
            <person name="Han M.V."/>
            <person name="Heger A."/>
            <person name="Hillier L."/>
            <person name="Hinrichs A.S."/>
            <person name="Holmes I."/>
            <person name="Hoskins R.A."/>
            <person name="Hubisz M.J."/>
            <person name="Hultmark D."/>
            <person name="Huntley M.A."/>
            <person name="Jaffe D.B."/>
            <person name="Jagadeeshan S."/>
            <person name="Jeck W.R."/>
            <person name="Johnson J."/>
            <person name="Jones C.D."/>
            <person name="Jordan W.C."/>
            <person name="Karpen G.H."/>
            <person name="Kataoka E."/>
            <person name="Keightley P.D."/>
            <person name="Kheradpour P."/>
            <person name="Kirkness E.F."/>
            <person name="Koerich L.B."/>
            <person name="Kristiansen K."/>
            <person name="Kudrna D."/>
            <person name="Kulathinal R.J."/>
            <person name="Kumar S."/>
            <person name="Kwok R."/>
            <person name="Lander E."/>
            <person name="Langley C.H."/>
            <person name="Lapoint R."/>
            <person name="Lazzaro B.P."/>
            <person name="Lee S.J."/>
            <person name="Levesque L."/>
            <person name="Li R."/>
            <person name="Lin C.F."/>
            <person name="Lin M.F."/>
            <person name="Lindblad-Toh K."/>
            <person name="Llopart A."/>
            <person name="Long M."/>
            <person name="Low L."/>
            <person name="Lozovsky E."/>
            <person name="Lu J."/>
            <person name="Luo M."/>
            <person name="Machado C.A."/>
            <person name="Makalowski W."/>
            <person name="Marzo M."/>
            <person name="Matsuda M."/>
            <person name="Matzkin L."/>
            <person name="McAllister B."/>
            <person name="McBride C.S."/>
            <person name="McKernan B."/>
            <person name="McKernan K."/>
            <person name="Mendez-Lago M."/>
            <person name="Minx P."/>
            <person name="Mollenhauer M.U."/>
            <person name="Montooth K."/>
            <person name="Mount S.M."/>
            <person name="Mu X."/>
            <person name="Myers E."/>
            <person name="Negre B."/>
            <person name="Newfeld S."/>
            <person name="Nielsen R."/>
            <person name="Noor M.A."/>
            <person name="O'Grady P."/>
            <person name="Pachter L."/>
            <person name="Papaceit M."/>
            <person name="Parisi M.J."/>
            <person name="Parisi M."/>
            <person name="Parts L."/>
            <person name="Pedersen J.S."/>
            <person name="Pesole G."/>
            <person name="Phillippy A.M."/>
            <person name="Ponting C.P."/>
            <person name="Pop M."/>
            <person name="Porcelli D."/>
            <person name="Powell J.R."/>
            <person name="Prohaska S."/>
            <person name="Pruitt K."/>
            <person name="Puig M."/>
            <person name="Quesneville H."/>
            <person name="Ram K.R."/>
            <person name="Rand D."/>
            <person name="Rasmussen M.D."/>
            <person name="Reed L.K."/>
            <person name="Reenan R."/>
            <person name="Reily A."/>
            <person name="Remington K.A."/>
            <person name="Rieger T.T."/>
            <person name="Ritchie M.G."/>
            <person name="Robin C."/>
            <person name="Rogers Y.H."/>
            <person name="Rohde C."/>
            <person name="Rozas J."/>
            <person name="Rubenfield M.J."/>
            <person name="Ruiz A."/>
            <person name="Russo S."/>
            <person name="Salzberg S.L."/>
            <person name="Sanchez-Gracia A."/>
            <person name="Saranga D.J."/>
            <person name="Sato H."/>
            <person name="Schaeffer S.W."/>
            <person name="Schatz M.C."/>
            <person name="Schlenke T."/>
            <person name="Schwartz R."/>
            <person name="Segarra C."/>
            <person name="Singh R.S."/>
            <person name="Sirot L."/>
            <person name="Sirota M."/>
            <person name="Sisneros N.B."/>
            <person name="Smith C.D."/>
            <person name="Smith T.F."/>
            <person name="Spieth J."/>
            <person name="Stage D.E."/>
            <person name="Stark A."/>
            <person name="Stephan W."/>
            <person name="Strausberg R.L."/>
            <person name="Strempel S."/>
            <person name="Sturgill D."/>
            <person name="Sutton G."/>
            <person name="Sutton G.G."/>
            <person name="Tao W."/>
            <person name="Teichmann S."/>
            <person name="Tobari Y.N."/>
            <person name="Tomimura Y."/>
            <person name="Tsolas J.M."/>
            <person name="Valente V.L."/>
            <person name="Venter E."/>
            <person name="Venter J.C."/>
            <person name="Vicario S."/>
            <person name="Vieira F.G."/>
            <person name="Vilella A.J."/>
            <person name="Villasante A."/>
            <person name="Walenz B."/>
            <person name="Wang J."/>
            <person name="Wasserman M."/>
            <person name="Watts T."/>
            <person name="Wilson D."/>
            <person name="Wilson R.K."/>
            <person name="Wing R.A."/>
            <person name="Wolfner M.F."/>
            <person name="Wong A."/>
            <person name="Wong G.K."/>
            <person name="Wu C.I."/>
            <person name="Wu G."/>
            <person name="Yamamoto D."/>
            <person name="Yang H.P."/>
            <person name="Yang S.P."/>
            <person name="Yorke J.A."/>
            <person name="Yoshida K."/>
            <person name="Zdobnov E."/>
            <person name="Zhang P."/>
            <person name="Zhang Y."/>
            <person name="Zimin A.V."/>
            <person name="Baldwin J."/>
            <person name="Abdouelleil A."/>
            <person name="Abdulkadir J."/>
            <person name="Abebe A."/>
            <person name="Abera B."/>
            <person name="Abreu J."/>
            <person name="Acer S.C."/>
            <person name="Aftuck L."/>
            <person name="Alexander A."/>
            <person name="An P."/>
            <person name="Anderson E."/>
            <person name="Anderson S."/>
            <person name="Arachi H."/>
            <person name="Azer M."/>
            <person name="Bachantsang P."/>
            <person name="Barry A."/>
            <person name="Bayul T."/>
            <person name="Berlin A."/>
            <person name="Bessette D."/>
            <person name="Bloom T."/>
            <person name="Blye J."/>
            <person name="Boguslavskiy L."/>
            <person name="Bonnet C."/>
            <person name="Boukhgalter B."/>
            <person name="Bourzgui I."/>
            <person name="Brown A."/>
            <person name="Cahill P."/>
            <person name="Channer S."/>
            <person name="Cheshatsang Y."/>
            <person name="Chuda L."/>
            <person name="Citroen M."/>
            <person name="Collymore A."/>
            <person name="Cooke P."/>
            <person name="Costello M."/>
            <person name="D'Aco K."/>
            <person name="Daza R."/>
            <person name="De Haan G."/>
            <person name="DeGray S."/>
            <person name="DeMaso C."/>
            <person name="Dhargay N."/>
            <person name="Dooley K."/>
            <person name="Dooley E."/>
            <person name="Doricent M."/>
            <person name="Dorje P."/>
            <person name="Dorjee K."/>
            <person name="Dupes A."/>
            <person name="Elong R."/>
            <person name="Falk J."/>
            <person name="Farina A."/>
            <person name="Faro S."/>
            <person name="Ferguson D."/>
            <person name="Fisher S."/>
            <person name="Foley C.D."/>
            <person name="Franke A."/>
            <person name="Friedrich D."/>
            <person name="Gadbois L."/>
            <person name="Gearin G."/>
            <person name="Gearin C.R."/>
            <person name="Giannoukos G."/>
            <person name="Goode T."/>
            <person name="Graham J."/>
            <person name="Grandbois E."/>
            <person name="Grewal S."/>
            <person name="Gyaltsen K."/>
            <person name="Hafez N."/>
            <person name="Hagos B."/>
            <person name="Hall J."/>
            <person name="Henson C."/>
            <person name="Hollinger A."/>
            <person name="Honan T."/>
            <person name="Huard M.D."/>
            <person name="Hughes L."/>
            <person name="Hurhula B."/>
            <person name="Husby M.E."/>
            <person name="Kamat A."/>
            <person name="Kanga B."/>
            <person name="Kashin S."/>
            <person name="Khazanovich D."/>
            <person name="Kisner P."/>
            <person name="Lance K."/>
            <person name="Lara M."/>
            <person name="Lee W."/>
            <person name="Lennon N."/>
            <person name="Letendre F."/>
            <person name="LeVine R."/>
            <person name="Lipovsky A."/>
            <person name="Liu X."/>
            <person name="Liu J."/>
            <person name="Liu S."/>
            <person name="Lokyitsang T."/>
            <person name="Lokyitsang Y."/>
            <person name="Lubonja R."/>
            <person name="Lui A."/>
            <person name="MacDonald P."/>
            <person name="Magnisalis V."/>
            <person name="Maru K."/>
            <person name="Matthews C."/>
            <person name="McCusker W."/>
            <person name="McDonough S."/>
            <person name="Mehta T."/>
            <person name="Meldrim J."/>
            <person name="Meneus L."/>
            <person name="Mihai O."/>
            <person name="Mihalev A."/>
            <person name="Mihova T."/>
            <person name="Mittelman R."/>
            <person name="Mlenga V."/>
            <person name="Montmayeur A."/>
            <person name="Mulrain L."/>
            <person name="Navidi A."/>
            <person name="Naylor J."/>
            <person name="Negash T."/>
            <person name="Nguyen T."/>
            <person name="Nguyen N."/>
            <person name="Nicol R."/>
            <person name="Norbu C."/>
            <person name="Norbu N."/>
            <person name="Novod N."/>
            <person name="O'Neill B."/>
            <person name="Osman S."/>
            <person name="Markiewicz E."/>
            <person name="Oyono O.L."/>
            <person name="Patti C."/>
            <person name="Phunkhang P."/>
            <person name="Pierre F."/>
            <person name="Priest M."/>
            <person name="Raghuraman S."/>
            <person name="Rege F."/>
            <person name="Reyes R."/>
            <person name="Rise C."/>
            <person name="Rogov P."/>
            <person name="Ross K."/>
            <person name="Ryan E."/>
            <person name="Settipalli S."/>
            <person name="Shea T."/>
            <person name="Sherpa N."/>
            <person name="Shi L."/>
            <person name="Shih D."/>
            <person name="Sparrow T."/>
            <person name="Spaulding J."/>
            <person name="Stalker J."/>
            <person name="Stange-Thomann N."/>
            <person name="Stavropoulos S."/>
            <person name="Stone C."/>
            <person name="Strader C."/>
            <person name="Tesfaye S."/>
            <person name="Thomson T."/>
            <person name="Thoulutsang Y."/>
            <person name="Thoulutsang D."/>
            <person name="Topham K."/>
            <person name="Topping I."/>
            <person name="Tsamla T."/>
            <person name="Vassiliev H."/>
            <person name="Vo A."/>
            <person name="Wangchuk T."/>
            <person name="Wangdi T."/>
            <person name="Weiand M."/>
            <person name="Wilkinson J."/>
            <person name="Wilson A."/>
            <person name="Yadav S."/>
            <person name="Young G."/>
            <person name="Yu Q."/>
            <person name="Zembek L."/>
            <person name="Zhong D."/>
            <person name="Zimmer A."/>
            <person name="Zwirko Z."/>
            <person name="Jaffe D.B."/>
            <person name="Alvarez P."/>
            <person name="Brockman W."/>
            <person name="Butler J."/>
            <person name="Chin C."/>
            <person name="Gnerre S."/>
            <person name="Grabherr M."/>
            <person name="Kleber M."/>
            <person name="Mauceli E."/>
            <person name="MacCallum I."/>
        </authorList>
    </citation>
    <scope>NUCLEOTIDE SEQUENCE [LARGE SCALE GENOMIC DNA]</scope>
    <source>
        <strain evidence="7">Tucson 15010-1051.87</strain>
    </source>
</reference>
<keyword evidence="2 5" id="KW-0812">Transmembrane</keyword>
<feature type="transmembrane region" description="Helical" evidence="5">
    <location>
        <begin position="405"/>
        <end position="423"/>
    </location>
</feature>
<dbReference type="InterPro" id="IPR036259">
    <property type="entry name" value="MFS_trans_sf"/>
</dbReference>
<feature type="transmembrane region" description="Helical" evidence="5">
    <location>
        <begin position="38"/>
        <end position="55"/>
    </location>
</feature>
<feature type="transmembrane region" description="Helical" evidence="5">
    <location>
        <begin position="278"/>
        <end position="302"/>
    </location>
</feature>
<dbReference type="PROSITE" id="PS00216">
    <property type="entry name" value="SUGAR_TRANSPORT_1"/>
    <property type="match status" value="1"/>
</dbReference>
<proteinExistence type="predicted"/>
<keyword evidence="4 5" id="KW-0472">Membrane</keyword>
<feature type="transmembrane region" description="Helical" evidence="5">
    <location>
        <begin position="126"/>
        <end position="145"/>
    </location>
</feature>
<organism evidence="6 7">
    <name type="scientific">Drosophila virilis</name>
    <name type="common">Fruit fly</name>
    <dbReference type="NCBI Taxonomy" id="7244"/>
    <lineage>
        <taxon>Eukaryota</taxon>
        <taxon>Metazoa</taxon>
        <taxon>Ecdysozoa</taxon>
        <taxon>Arthropoda</taxon>
        <taxon>Hexapoda</taxon>
        <taxon>Insecta</taxon>
        <taxon>Pterygota</taxon>
        <taxon>Neoptera</taxon>
        <taxon>Endopterygota</taxon>
        <taxon>Diptera</taxon>
        <taxon>Brachycera</taxon>
        <taxon>Muscomorpha</taxon>
        <taxon>Ephydroidea</taxon>
        <taxon>Drosophilidae</taxon>
        <taxon>Drosophila</taxon>
    </lineage>
</organism>
<feature type="transmembrane region" description="Helical" evidence="5">
    <location>
        <begin position="337"/>
        <end position="357"/>
    </location>
</feature>
<feature type="transmembrane region" description="Helical" evidence="5">
    <location>
        <begin position="435"/>
        <end position="454"/>
    </location>
</feature>
<feature type="transmembrane region" description="Helical" evidence="5">
    <location>
        <begin position="191"/>
        <end position="212"/>
    </location>
</feature>
<dbReference type="GO" id="GO:0022857">
    <property type="term" value="F:transmembrane transporter activity"/>
    <property type="evidence" value="ECO:0007669"/>
    <property type="project" value="InterPro"/>
</dbReference>
<dbReference type="KEGG" id="dvi:6631224"/>